<dbReference type="EMBL" id="CAJOBR010009229">
    <property type="protein sequence ID" value="CAF4890138.1"/>
    <property type="molecule type" value="Genomic_DNA"/>
</dbReference>
<feature type="transmembrane region" description="Helical" evidence="1">
    <location>
        <begin position="28"/>
        <end position="48"/>
    </location>
</feature>
<evidence type="ECO:0000313" key="3">
    <source>
        <dbReference type="EMBL" id="CAF4890138.1"/>
    </source>
</evidence>
<name>A0A821UID4_9BILA</name>
<accession>A0A821UID4</accession>
<dbReference type="AlphaFoldDB" id="A0A821UID4"/>
<dbReference type="Proteomes" id="UP000663848">
    <property type="component" value="Unassembled WGS sequence"/>
</dbReference>
<evidence type="ECO:0000313" key="2">
    <source>
        <dbReference type="EMBL" id="CAF3330110.1"/>
    </source>
</evidence>
<reference evidence="3" key="1">
    <citation type="submission" date="2021-02" db="EMBL/GenBank/DDBJ databases">
        <authorList>
            <person name="Nowell W R."/>
        </authorList>
    </citation>
    <scope>NUCLEOTIDE SEQUENCE</scope>
</reference>
<evidence type="ECO:0000256" key="1">
    <source>
        <dbReference type="SAM" id="Phobius"/>
    </source>
</evidence>
<sequence>MFPYQGDELNSKPYLDLSSDGLKKQSNAGMPLTSMQMFYLFINLPFIVKKLLNSSNFQQYHAILICVDILSLCFATTTGWAINNDGLRISGISPPFFIRSI</sequence>
<comment type="caution">
    <text evidence="3">The sequence shown here is derived from an EMBL/GenBank/DDBJ whole genome shotgun (WGS) entry which is preliminary data.</text>
</comment>
<organism evidence="3 4">
    <name type="scientific">Rotaria socialis</name>
    <dbReference type="NCBI Taxonomy" id="392032"/>
    <lineage>
        <taxon>Eukaryota</taxon>
        <taxon>Metazoa</taxon>
        <taxon>Spiralia</taxon>
        <taxon>Gnathifera</taxon>
        <taxon>Rotifera</taxon>
        <taxon>Eurotatoria</taxon>
        <taxon>Bdelloidea</taxon>
        <taxon>Philodinida</taxon>
        <taxon>Philodinidae</taxon>
        <taxon>Rotaria</taxon>
    </lineage>
</organism>
<keyword evidence="1" id="KW-0472">Membrane</keyword>
<feature type="transmembrane region" description="Helical" evidence="1">
    <location>
        <begin position="60"/>
        <end position="82"/>
    </location>
</feature>
<dbReference type="EMBL" id="CAJNYT010000106">
    <property type="protein sequence ID" value="CAF3330110.1"/>
    <property type="molecule type" value="Genomic_DNA"/>
</dbReference>
<dbReference type="Proteomes" id="UP000663872">
    <property type="component" value="Unassembled WGS sequence"/>
</dbReference>
<gene>
    <name evidence="2" type="ORF">GRG538_LOCUS3438</name>
    <name evidence="3" type="ORF">QYT958_LOCUS30024</name>
</gene>
<protein>
    <submittedName>
        <fullName evidence="3">Uncharacterized protein</fullName>
    </submittedName>
</protein>
<keyword evidence="1" id="KW-0812">Transmembrane</keyword>
<keyword evidence="1" id="KW-1133">Transmembrane helix</keyword>
<evidence type="ECO:0000313" key="4">
    <source>
        <dbReference type="Proteomes" id="UP000663848"/>
    </source>
</evidence>
<proteinExistence type="predicted"/>